<sequence>MNYITHLNSFFEKADNQDWLTPHHQSLYLTLFRIWNQTMFRQTFTIYREQVMEKAKIGSKSTYYRCLRELDNAGYFKYHPPRTKYEAASITMTSFSSTRNGTIQVPDMNPDSPTSGTHTAPEVGHIPKQDSKNFLNSNSNARSIPTQEEVNQFFREHQYPLFKAVCFWYQYESKDWYAGGTPIRDWQALAHKWMADKNPVNPTTNKNASPGDNTNQDYQKPF</sequence>
<dbReference type="RefSeq" id="WP_089828676.1">
    <property type="nucleotide sequence ID" value="NZ_FNBN01000001.1"/>
</dbReference>
<dbReference type="STRING" id="104663.SAMN04488121_101532"/>
<dbReference type="Proteomes" id="UP000199045">
    <property type="component" value="Unassembled WGS sequence"/>
</dbReference>
<feature type="region of interest" description="Disordered" evidence="1">
    <location>
        <begin position="197"/>
        <end position="222"/>
    </location>
</feature>
<evidence type="ECO:0000313" key="2">
    <source>
        <dbReference type="EMBL" id="SDF01678.1"/>
    </source>
</evidence>
<dbReference type="AlphaFoldDB" id="A0A1G7HMP6"/>
<gene>
    <name evidence="2" type="ORF">SAMN04488121_101532</name>
</gene>
<reference evidence="2 3" key="1">
    <citation type="submission" date="2016-10" db="EMBL/GenBank/DDBJ databases">
        <authorList>
            <person name="de Groot N.N."/>
        </authorList>
    </citation>
    <scope>NUCLEOTIDE SEQUENCE [LARGE SCALE GENOMIC DNA]</scope>
    <source>
        <strain evidence="2 3">DSM 527</strain>
    </source>
</reference>
<evidence type="ECO:0000256" key="1">
    <source>
        <dbReference type="SAM" id="MobiDB-lite"/>
    </source>
</evidence>
<organism evidence="2 3">
    <name type="scientific">Chitinophaga filiformis</name>
    <name type="common">Myxococcus filiformis</name>
    <name type="synonym">Flexibacter filiformis</name>
    <dbReference type="NCBI Taxonomy" id="104663"/>
    <lineage>
        <taxon>Bacteria</taxon>
        <taxon>Pseudomonadati</taxon>
        <taxon>Bacteroidota</taxon>
        <taxon>Chitinophagia</taxon>
        <taxon>Chitinophagales</taxon>
        <taxon>Chitinophagaceae</taxon>
        <taxon>Chitinophaga</taxon>
    </lineage>
</organism>
<dbReference type="OrthoDB" id="1442826at2"/>
<dbReference type="EMBL" id="FNBN01000001">
    <property type="protein sequence ID" value="SDF01678.1"/>
    <property type="molecule type" value="Genomic_DNA"/>
</dbReference>
<accession>A0A1G7HMP6</accession>
<proteinExistence type="predicted"/>
<name>A0A1G7HMP6_CHIFI</name>
<evidence type="ECO:0000313" key="3">
    <source>
        <dbReference type="Proteomes" id="UP000199045"/>
    </source>
</evidence>
<protein>
    <submittedName>
        <fullName evidence="2">Uncharacterized protein</fullName>
    </submittedName>
</protein>
<feature type="compositionally biased region" description="Polar residues" evidence="1">
    <location>
        <begin position="200"/>
        <end position="222"/>
    </location>
</feature>